<dbReference type="STRING" id="1219058.AOA14_14185"/>
<protein>
    <submittedName>
        <fullName evidence="1">Uncharacterized protein</fullName>
    </submittedName>
</protein>
<accession>A0A142W1B6</accession>
<sequence>MGMRYLVPAGLGMAVLLVMGAVQTSTAYEIKPKQPNHERLTALAERCLAAAAGALPSHCPLPRTAAEFAATDIGGSVYANAVRWPDDPTRQISATGLGKIAVNLGAERCKRHVGPGKPFGGLMCNSHYGALQFLHAMRPTAGEAPSETRAKILGWTRAAFAIATGQGVDATTGYCTYFRSQSPALAEAFAPPGFPYCDDRTEGGKSYKAWRVHTLFTLECRNPFASTKCSELTGDVAADLARKRAAGALLHLIQDSFSQSHTARGGVFPAGPYSARVVCLPVREYYDYAQNSGVHPAADKAPTFDLAGCADGPVADPITASAQMLWLIEQRANPDAAVKLMAEAVLGAAT</sequence>
<dbReference type="EMBL" id="CP013342">
    <property type="protein sequence ID" value="AMU95759.1"/>
    <property type="molecule type" value="Genomic_DNA"/>
</dbReference>
<proteinExistence type="predicted"/>
<evidence type="ECO:0000313" key="2">
    <source>
        <dbReference type="Proteomes" id="UP000076234"/>
    </source>
</evidence>
<reference evidence="1 2" key="2">
    <citation type="journal article" date="2016" name="Genome Announc.">
        <title>Complete Genome Sequence of Sphingopyxis terrae Strain 203-1 (NBRC 111660), a Polyethylene Glycol Degrader.</title>
        <authorList>
            <person name="Ohtsubo Y."/>
            <person name="Nonoyama S."/>
            <person name="Nagata Y."/>
            <person name="Numata M."/>
            <person name="Tsuchikane K."/>
            <person name="Hosoyama A."/>
            <person name="Yamazoe A."/>
            <person name="Tsuda M."/>
            <person name="Fujita N."/>
            <person name="Kawai F."/>
        </authorList>
    </citation>
    <scope>NUCLEOTIDE SEQUENCE [LARGE SCALE GENOMIC DNA]</scope>
    <source>
        <strain evidence="1 2">203-1</strain>
    </source>
</reference>
<gene>
    <name evidence="1" type="ORF">AOA14_14185</name>
</gene>
<name>A0A142W1B6_9SPHN</name>
<reference evidence="2" key="1">
    <citation type="submission" date="2015-11" db="EMBL/GenBank/DDBJ databases">
        <title>Complete genome sequence of a polyethylene glycol-degrading strain Sphingopyxis terrae strain 203-1 (NBRC 15098).</title>
        <authorList>
            <person name="Yoshiyuki O."/>
            <person name="Shouta N."/>
            <person name="Nagata Y."/>
            <person name="Numata M."/>
            <person name="Tsuchikane K."/>
            <person name="Hosoyama A."/>
            <person name="Yamazoe A."/>
            <person name="Tsuda M."/>
            <person name="Fujita N."/>
            <person name="Kawai F."/>
        </authorList>
    </citation>
    <scope>NUCLEOTIDE SEQUENCE [LARGE SCALE GENOMIC DNA]</scope>
    <source>
        <strain evidence="2">203-1</strain>
    </source>
</reference>
<dbReference type="KEGG" id="ster:AOA14_14185"/>
<evidence type="ECO:0000313" key="1">
    <source>
        <dbReference type="EMBL" id="AMU95759.1"/>
    </source>
</evidence>
<dbReference type="Proteomes" id="UP000076234">
    <property type="component" value="Chromosome"/>
</dbReference>
<organism evidence="1 2">
    <name type="scientific">Sphingopyxis terrae subsp. terrae NBRC 15098</name>
    <dbReference type="NCBI Taxonomy" id="1219058"/>
    <lineage>
        <taxon>Bacteria</taxon>
        <taxon>Pseudomonadati</taxon>
        <taxon>Pseudomonadota</taxon>
        <taxon>Alphaproteobacteria</taxon>
        <taxon>Sphingomonadales</taxon>
        <taxon>Sphingomonadaceae</taxon>
        <taxon>Sphingopyxis</taxon>
    </lineage>
</organism>
<dbReference type="AlphaFoldDB" id="A0A142W1B6"/>